<accession>A0AAV7U970</accession>
<gene>
    <name evidence="1" type="ORF">NDU88_001686</name>
</gene>
<comment type="caution">
    <text evidence="1">The sequence shown here is derived from an EMBL/GenBank/DDBJ whole genome shotgun (WGS) entry which is preliminary data.</text>
</comment>
<dbReference type="Proteomes" id="UP001066276">
    <property type="component" value="Chromosome 3_1"/>
</dbReference>
<dbReference type="AlphaFoldDB" id="A0AAV7U970"/>
<protein>
    <submittedName>
        <fullName evidence="1">Uncharacterized protein</fullName>
    </submittedName>
</protein>
<proteinExistence type="predicted"/>
<organism evidence="1 2">
    <name type="scientific">Pleurodeles waltl</name>
    <name type="common">Iberian ribbed newt</name>
    <dbReference type="NCBI Taxonomy" id="8319"/>
    <lineage>
        <taxon>Eukaryota</taxon>
        <taxon>Metazoa</taxon>
        <taxon>Chordata</taxon>
        <taxon>Craniata</taxon>
        <taxon>Vertebrata</taxon>
        <taxon>Euteleostomi</taxon>
        <taxon>Amphibia</taxon>
        <taxon>Batrachia</taxon>
        <taxon>Caudata</taxon>
        <taxon>Salamandroidea</taxon>
        <taxon>Salamandridae</taxon>
        <taxon>Pleurodelinae</taxon>
        <taxon>Pleurodeles</taxon>
    </lineage>
</organism>
<evidence type="ECO:0000313" key="1">
    <source>
        <dbReference type="EMBL" id="KAJ1184889.1"/>
    </source>
</evidence>
<feature type="non-terminal residue" evidence="1">
    <location>
        <position position="103"/>
    </location>
</feature>
<sequence>MASYQNVVQPPSFLPKNGKPELKWSEWLRIFENYLVAIDAHAFSPARKMSLLFNRLGVAGQRVFDNLPPVSPPLSDGMLWNEYEEGKARMMKQYADESSVLLE</sequence>
<evidence type="ECO:0000313" key="2">
    <source>
        <dbReference type="Proteomes" id="UP001066276"/>
    </source>
</evidence>
<name>A0AAV7U970_PLEWA</name>
<reference evidence="1" key="1">
    <citation type="journal article" date="2022" name="bioRxiv">
        <title>Sequencing and chromosome-scale assembly of the giantPleurodeles waltlgenome.</title>
        <authorList>
            <person name="Brown T."/>
            <person name="Elewa A."/>
            <person name="Iarovenko S."/>
            <person name="Subramanian E."/>
            <person name="Araus A.J."/>
            <person name="Petzold A."/>
            <person name="Susuki M."/>
            <person name="Suzuki K.-i.T."/>
            <person name="Hayashi T."/>
            <person name="Toyoda A."/>
            <person name="Oliveira C."/>
            <person name="Osipova E."/>
            <person name="Leigh N.D."/>
            <person name="Simon A."/>
            <person name="Yun M.H."/>
        </authorList>
    </citation>
    <scope>NUCLEOTIDE SEQUENCE</scope>
    <source>
        <strain evidence="1">20211129_DDA</strain>
        <tissue evidence="1">Liver</tissue>
    </source>
</reference>
<dbReference type="EMBL" id="JANPWB010000005">
    <property type="protein sequence ID" value="KAJ1184889.1"/>
    <property type="molecule type" value="Genomic_DNA"/>
</dbReference>
<keyword evidence="2" id="KW-1185">Reference proteome</keyword>